<accession>A0A0H3ZSD7</accession>
<organism evidence="1">
    <name type="scientific">Vibrio tasmaniensis</name>
    <dbReference type="NCBI Taxonomy" id="212663"/>
    <lineage>
        <taxon>Bacteria</taxon>
        <taxon>Pseudomonadati</taxon>
        <taxon>Pseudomonadota</taxon>
        <taxon>Gammaproteobacteria</taxon>
        <taxon>Vibrionales</taxon>
        <taxon>Vibrionaceae</taxon>
        <taxon>Vibrio</taxon>
    </lineage>
</organism>
<reference evidence="1" key="1">
    <citation type="journal article" date="2015" name="MBio">
        <title>Eco-Evolutionary Dynamics of Episomes among Ecologically Cohesive Bacterial Populations.</title>
        <authorList>
            <person name="Xue H."/>
            <person name="Cordero O.X."/>
            <person name="Camas F.M."/>
            <person name="Trimble W."/>
            <person name="Meyer F."/>
            <person name="Guglielmini J."/>
            <person name="Rocha E.P."/>
            <person name="Polz M.F."/>
        </authorList>
    </citation>
    <scope>NUCLEOTIDE SEQUENCE</scope>
    <source>
        <strain evidence="1">1F_292</strain>
    </source>
</reference>
<sequence>MFVVNIRTSSRCHSIPLQIYSMPLPVCSLRIANLGEAFRKFREPTRAM</sequence>
<dbReference type="EMBL" id="KP795520">
    <property type="protein sequence ID" value="AKN36975.1"/>
    <property type="molecule type" value="Genomic_DNA"/>
</dbReference>
<name>A0A0H3ZSD7_9VIBR</name>
<dbReference type="AlphaFoldDB" id="A0A0H3ZSD7"/>
<evidence type="ECO:0000313" key="1">
    <source>
        <dbReference type="EMBL" id="AKN36511.1"/>
    </source>
</evidence>
<dbReference type="EMBL" id="KP795520">
    <property type="protein sequence ID" value="AKN36986.1"/>
    <property type="molecule type" value="Genomic_DNA"/>
</dbReference>
<proteinExistence type="predicted"/>
<dbReference type="EMBL" id="KP795494">
    <property type="protein sequence ID" value="AKN36511.1"/>
    <property type="molecule type" value="Genomic_DNA"/>
</dbReference>
<protein>
    <submittedName>
        <fullName evidence="1">Uncharacterized protein</fullName>
    </submittedName>
</protein>